<dbReference type="EMBL" id="PFAT01000029">
    <property type="protein sequence ID" value="PIR92323.1"/>
    <property type="molecule type" value="Genomic_DNA"/>
</dbReference>
<proteinExistence type="predicted"/>
<comment type="caution">
    <text evidence="1">The sequence shown here is derived from an EMBL/GenBank/DDBJ whole genome shotgun (WGS) entry which is preliminary data.</text>
</comment>
<evidence type="ECO:0000313" key="1">
    <source>
        <dbReference type="EMBL" id="PIR92323.1"/>
    </source>
</evidence>
<organism evidence="1 2">
    <name type="scientific">Candidatus Falkowbacteria bacterium CG10_big_fil_rev_8_21_14_0_10_44_15</name>
    <dbReference type="NCBI Taxonomy" id="1974569"/>
    <lineage>
        <taxon>Bacteria</taxon>
        <taxon>Candidatus Falkowiibacteriota</taxon>
    </lineage>
</organism>
<dbReference type="AlphaFoldDB" id="A0A2H0UZQ8"/>
<evidence type="ECO:0000313" key="2">
    <source>
        <dbReference type="Proteomes" id="UP000228510"/>
    </source>
</evidence>
<sequence length="84" mass="9200">MDIFTINNIMLPNYLEKVKRKGSKNPKARAREGGASAFTATLSFFSVPPSRRKVLGAKPKQAGKKEGGWGEGIFLPACFRSRSV</sequence>
<gene>
    <name evidence="1" type="ORF">COU01_02280</name>
</gene>
<reference evidence="2" key="1">
    <citation type="submission" date="2017-09" db="EMBL/GenBank/DDBJ databases">
        <title>Depth-based differentiation of microbial function through sediment-hosted aquifers and enrichment of novel symbionts in the deep terrestrial subsurface.</title>
        <authorList>
            <person name="Probst A.J."/>
            <person name="Ladd B."/>
            <person name="Jarett J.K."/>
            <person name="Geller-Mcgrath D.E."/>
            <person name="Sieber C.M.K."/>
            <person name="Emerson J.B."/>
            <person name="Anantharaman K."/>
            <person name="Thomas B.C."/>
            <person name="Malmstrom R."/>
            <person name="Stieglmeier M."/>
            <person name="Klingl A."/>
            <person name="Woyke T."/>
            <person name="Ryan C.M."/>
            <person name="Banfield J.F."/>
        </authorList>
    </citation>
    <scope>NUCLEOTIDE SEQUENCE [LARGE SCALE GENOMIC DNA]</scope>
</reference>
<protein>
    <submittedName>
        <fullName evidence="1">Uncharacterized protein</fullName>
    </submittedName>
</protein>
<accession>A0A2H0UZQ8</accession>
<dbReference type="Proteomes" id="UP000228510">
    <property type="component" value="Unassembled WGS sequence"/>
</dbReference>
<name>A0A2H0UZQ8_9BACT</name>